<keyword evidence="1" id="KW-0812">Transmembrane</keyword>
<dbReference type="GO" id="GO:0016787">
    <property type="term" value="F:hydrolase activity"/>
    <property type="evidence" value="ECO:0007669"/>
    <property type="project" value="InterPro"/>
</dbReference>
<feature type="chain" id="PRO_5035215975" description="Calcineurin-like phosphoesterase domain-containing protein" evidence="2">
    <location>
        <begin position="18"/>
        <end position="589"/>
    </location>
</feature>
<evidence type="ECO:0000313" key="4">
    <source>
        <dbReference type="EMBL" id="CAH0375949.1"/>
    </source>
</evidence>
<dbReference type="PANTHER" id="PTHR37523:SF1">
    <property type="entry name" value="CALCINEURIN-LIKE PHOSPHOESTERASE DOMAIN-CONTAINING PROTEIN"/>
    <property type="match status" value="1"/>
</dbReference>
<proteinExistence type="predicted"/>
<feature type="domain" description="Calcineurin-like phosphoesterase" evidence="3">
    <location>
        <begin position="23"/>
        <end position="216"/>
    </location>
</feature>
<sequence>MLLRFLALAALTYAQNASRIEYNVLIVGDVHDDLAAIDELRARLGRQSRKYHLLLCTGDLTTMPHGNVEGSAKPEATPHTNAFVRKASEAARALATLAPLVYFVPGALDPLGLYEADARLPPGQPRNAHNMVEKVTSALWVAGWGGATMPFERDAHGKRRAANESTAHPWDGGWTQFPFDEREAQRRQQPWRRKVTKVPENDAVILLTHAGPDGSGTSLVTAQDADSAGPRVERPADVRAQPLHAGSIALGEFLRQKATQQRVVLHAHGRAHAALGVARFGSAVVVNPGSLRYTRTYASVTLEERRIGERTEWRVTRAAVADISDSSNDAEEPPYVTSPHLAALALSMIVFLLVALAASCARPARRVPAPPMAFAPTKTPKSPQISTGVCADRELKDYLVAKGLATLDSSACRAKAPCYDDDTIEGRIEGATNDYYPGQTEYSYSYASDWHRISQRCEDLAVEWAVCAIDFGITFDDDFFRGRDDDRQSSTDDGTLATCGEIQGSIEFAASCANTAMVQVCAEKYYPYVECLYEAAAIHASDGDLVCVELDCAAALGADTSDAVAARPAALVAVTCAALVLYWAAVSAR</sequence>
<dbReference type="EMBL" id="CAKKNE010000005">
    <property type="protein sequence ID" value="CAH0375949.1"/>
    <property type="molecule type" value="Genomic_DNA"/>
</dbReference>
<keyword evidence="5" id="KW-1185">Reference proteome</keyword>
<evidence type="ECO:0000256" key="1">
    <source>
        <dbReference type="SAM" id="Phobius"/>
    </source>
</evidence>
<dbReference type="OrthoDB" id="10631950at2759"/>
<evidence type="ECO:0000313" key="5">
    <source>
        <dbReference type="Proteomes" id="UP000789595"/>
    </source>
</evidence>
<dbReference type="AlphaFoldDB" id="A0A8J2SZ78"/>
<dbReference type="Gene3D" id="3.60.21.10">
    <property type="match status" value="1"/>
</dbReference>
<keyword evidence="1" id="KW-1133">Transmembrane helix</keyword>
<dbReference type="SUPFAM" id="SSF56300">
    <property type="entry name" value="Metallo-dependent phosphatases"/>
    <property type="match status" value="1"/>
</dbReference>
<organism evidence="4 5">
    <name type="scientific">Pelagomonas calceolata</name>
    <dbReference type="NCBI Taxonomy" id="35677"/>
    <lineage>
        <taxon>Eukaryota</taxon>
        <taxon>Sar</taxon>
        <taxon>Stramenopiles</taxon>
        <taxon>Ochrophyta</taxon>
        <taxon>Pelagophyceae</taxon>
        <taxon>Pelagomonadales</taxon>
        <taxon>Pelagomonadaceae</taxon>
        <taxon>Pelagomonas</taxon>
    </lineage>
</organism>
<dbReference type="InterPro" id="IPR004843">
    <property type="entry name" value="Calcineurin-like_PHP"/>
</dbReference>
<gene>
    <name evidence="4" type="ORF">PECAL_5P05020</name>
</gene>
<feature type="signal peptide" evidence="2">
    <location>
        <begin position="1"/>
        <end position="17"/>
    </location>
</feature>
<comment type="caution">
    <text evidence="4">The sequence shown here is derived from an EMBL/GenBank/DDBJ whole genome shotgun (WGS) entry which is preliminary data.</text>
</comment>
<dbReference type="Pfam" id="PF00149">
    <property type="entry name" value="Metallophos"/>
    <property type="match status" value="1"/>
</dbReference>
<evidence type="ECO:0000259" key="3">
    <source>
        <dbReference type="Pfam" id="PF00149"/>
    </source>
</evidence>
<feature type="transmembrane region" description="Helical" evidence="1">
    <location>
        <begin position="569"/>
        <end position="586"/>
    </location>
</feature>
<dbReference type="PANTHER" id="PTHR37523">
    <property type="entry name" value="METALLOPHOSPHOESTERASE"/>
    <property type="match status" value="1"/>
</dbReference>
<name>A0A8J2SZ78_9STRA</name>
<protein>
    <recommendedName>
        <fullName evidence="3">Calcineurin-like phosphoesterase domain-containing protein</fullName>
    </recommendedName>
</protein>
<accession>A0A8J2SZ78</accession>
<dbReference type="InterPro" id="IPR029052">
    <property type="entry name" value="Metallo-depent_PP-like"/>
</dbReference>
<keyword evidence="1" id="KW-0472">Membrane</keyword>
<evidence type="ECO:0000256" key="2">
    <source>
        <dbReference type="SAM" id="SignalP"/>
    </source>
</evidence>
<keyword evidence="2" id="KW-0732">Signal</keyword>
<dbReference type="Proteomes" id="UP000789595">
    <property type="component" value="Unassembled WGS sequence"/>
</dbReference>
<reference evidence="4" key="1">
    <citation type="submission" date="2021-11" db="EMBL/GenBank/DDBJ databases">
        <authorList>
            <consortium name="Genoscope - CEA"/>
            <person name="William W."/>
        </authorList>
    </citation>
    <scope>NUCLEOTIDE SEQUENCE</scope>
</reference>